<gene>
    <name evidence="1" type="ORF">SAMN02745174_02040</name>
</gene>
<keyword evidence="2" id="KW-1185">Reference proteome</keyword>
<evidence type="ECO:0000313" key="2">
    <source>
        <dbReference type="Proteomes" id="UP000191153"/>
    </source>
</evidence>
<dbReference type="Pfam" id="PF05954">
    <property type="entry name" value="Phage_GPD"/>
    <property type="match status" value="1"/>
</dbReference>
<organism evidence="1 2">
    <name type="scientific">Cetobacterium ceti</name>
    <dbReference type="NCBI Taxonomy" id="180163"/>
    <lineage>
        <taxon>Bacteria</taxon>
        <taxon>Fusobacteriati</taxon>
        <taxon>Fusobacteriota</taxon>
        <taxon>Fusobacteriia</taxon>
        <taxon>Fusobacteriales</taxon>
        <taxon>Fusobacteriaceae</taxon>
        <taxon>Cetobacterium</taxon>
    </lineage>
</organism>
<name>A0A1T4PTV0_9FUSO</name>
<reference evidence="1 2" key="1">
    <citation type="submission" date="2017-02" db="EMBL/GenBank/DDBJ databases">
        <authorList>
            <person name="Peterson S.W."/>
        </authorList>
    </citation>
    <scope>NUCLEOTIDE SEQUENCE [LARGE SCALE GENOMIC DNA]</scope>
    <source>
        <strain evidence="1 2">ATCC 700028</strain>
    </source>
</reference>
<dbReference type="SUPFAM" id="SSF69279">
    <property type="entry name" value="Phage tail proteins"/>
    <property type="match status" value="1"/>
</dbReference>
<evidence type="ECO:0008006" key="3">
    <source>
        <dbReference type="Google" id="ProtNLM"/>
    </source>
</evidence>
<dbReference type="RefSeq" id="WP_078694493.1">
    <property type="nucleotide sequence ID" value="NZ_FUWX01000016.1"/>
</dbReference>
<evidence type="ECO:0000313" key="1">
    <source>
        <dbReference type="EMBL" id="SJZ94992.1"/>
    </source>
</evidence>
<dbReference type="AlphaFoldDB" id="A0A1T4PTV0"/>
<dbReference type="EMBL" id="FUWX01000016">
    <property type="protein sequence ID" value="SJZ94992.1"/>
    <property type="molecule type" value="Genomic_DNA"/>
</dbReference>
<dbReference type="STRING" id="180163.SAMN02745174_02040"/>
<proteinExistence type="predicted"/>
<protein>
    <recommendedName>
        <fullName evidence="3">Phage protein D</fullName>
    </recommendedName>
</protein>
<accession>A0A1T4PTV0</accession>
<dbReference type="OrthoDB" id="92749at2"/>
<dbReference type="Proteomes" id="UP000191153">
    <property type="component" value="Unassembled WGS sequence"/>
</dbReference>
<sequence>MGRIRRAYAAITYNGKDISLDLQEYLSALTITDNLSGKLDDVDIRLRNKNMLFLKPEWALKLKKRLDISLITEQWENQSEGKLQLKCGSFFIDDRDFNSNVVSIKGVSSPITNILDQKNSKHWENISLKVLAEEIAKKHKLNFQYLVKDEIKFNILDQDKETDLSFLNRIAEDEGISLKLTFNKIVLFDRETLEKTSPTRTINLLAGEISEDWRFRERTKDIYDKCEISYLNLTSGLKETEVYTAKGKKTTIDENKEEKILKINKKSSSGDIKKLAMKKLKQANKGEIQFEFSVVGDLKITAGTVFKLINAGIFNGKYMIERVVRTLAPFRADIEAYLIAREDDNNGIS</sequence>